<dbReference type="CDD" id="cd12119">
    <property type="entry name" value="ttLC_FACS_AlkK_like"/>
    <property type="match status" value="1"/>
</dbReference>
<name>A0A937L6A9_9PROT</name>
<dbReference type="Gene3D" id="3.40.50.12780">
    <property type="entry name" value="N-terminal domain of ligase-like"/>
    <property type="match status" value="1"/>
</dbReference>
<evidence type="ECO:0000256" key="4">
    <source>
        <dbReference type="ARBA" id="ARBA00023098"/>
    </source>
</evidence>
<dbReference type="SUPFAM" id="SSF56801">
    <property type="entry name" value="Acetyl-CoA synthetase-like"/>
    <property type="match status" value="1"/>
</dbReference>
<accession>A0A937L6A9</accession>
<dbReference type="Pfam" id="PF00501">
    <property type="entry name" value="AMP-binding"/>
    <property type="match status" value="1"/>
</dbReference>
<comment type="caution">
    <text evidence="10">The sequence shown here is derived from an EMBL/GenBank/DDBJ whole genome shotgun (WGS) entry which is preliminary data.</text>
</comment>
<gene>
    <name evidence="10" type="ORF">ISQ19_01500</name>
</gene>
<dbReference type="InterPro" id="IPR025110">
    <property type="entry name" value="AMP-bd_C"/>
</dbReference>
<dbReference type="EC" id="6.2.1.44" evidence="6"/>
<keyword evidence="3" id="KW-0276">Fatty acid metabolism</keyword>
<evidence type="ECO:0000256" key="7">
    <source>
        <dbReference type="ARBA" id="ARBA00067668"/>
    </source>
</evidence>
<dbReference type="GO" id="GO:0006631">
    <property type="term" value="P:fatty acid metabolic process"/>
    <property type="evidence" value="ECO:0007669"/>
    <property type="project" value="UniProtKB-KW"/>
</dbReference>
<evidence type="ECO:0000256" key="5">
    <source>
        <dbReference type="ARBA" id="ARBA00051915"/>
    </source>
</evidence>
<comment type="similarity">
    <text evidence="1">Belongs to the ATP-dependent AMP-binding enzyme family.</text>
</comment>
<sequence>MFGQMQDMQLQMNRILDHAMVNHGEREIVSRLVEGNIHRETYAELHLRARKLSQSLKNLGMGEQDVIATLAWNTHRHIEAWYGITGVGGVYHTLNPRLFPEQLVYIINHAEDKMIFTDLTFVPVLEGIEDQLPNVKGIIIMTDAGNMPETSLKNVHCYEDLIDGQNGDYNWVDVDERAPCGICYTSGTTGNPKGVCYTHRSNVLHTLVGNGADVMGLKSTDSIMPVVPMFHANAWGLALSAPAAGSKIVNPGPNMDGESIYQLLTEEDVTFTAAVPTVWLMLLQHMEANNLKLPMLRDVTIGGSAVPRVMLEKFERDYDVSVKHAWGMTELSPLGTIASFKSGMENMNFDQQMDVKVKQGRAPFGVEMKITDDDGNELPRDGKAFGHLMVRGPFIVGEYIKGDGGQILDENGFFDTGDVATIDELGFMQITDRSKDVIKSGGEWISSIEIENVAVGCEGVLEAAVIGLPHPKWDERPLLIIVKDEGAEVSKEDVLAYLDGKITKWWMPDDVTFVDEIPHTATGKIQKLTLRDQFAEYKLPTAESAAV</sequence>
<keyword evidence="2 10" id="KW-0436">Ligase</keyword>
<dbReference type="FunFam" id="3.30.300.30:FF:000008">
    <property type="entry name" value="2,3-dihydroxybenzoate-AMP ligase"/>
    <property type="match status" value="1"/>
</dbReference>
<dbReference type="PANTHER" id="PTHR43859:SF4">
    <property type="entry name" value="BUTANOATE--COA LIGASE AAE1-RELATED"/>
    <property type="match status" value="1"/>
</dbReference>
<dbReference type="AlphaFoldDB" id="A0A937L6A9"/>
<keyword evidence="4" id="KW-0443">Lipid metabolism</keyword>
<dbReference type="GO" id="GO:0016874">
    <property type="term" value="F:ligase activity"/>
    <property type="evidence" value="ECO:0007669"/>
    <property type="project" value="UniProtKB-KW"/>
</dbReference>
<dbReference type="InterPro" id="IPR042099">
    <property type="entry name" value="ANL_N_sf"/>
</dbReference>
<proteinExistence type="inferred from homology"/>
<evidence type="ECO:0000313" key="11">
    <source>
        <dbReference type="Proteomes" id="UP000785783"/>
    </source>
</evidence>
<evidence type="ECO:0000256" key="2">
    <source>
        <dbReference type="ARBA" id="ARBA00022598"/>
    </source>
</evidence>
<dbReference type="NCBIfam" id="NF004837">
    <property type="entry name" value="PRK06187.1"/>
    <property type="match status" value="1"/>
</dbReference>
<dbReference type="Proteomes" id="UP000785783">
    <property type="component" value="Unassembled WGS sequence"/>
</dbReference>
<evidence type="ECO:0000256" key="1">
    <source>
        <dbReference type="ARBA" id="ARBA00006432"/>
    </source>
</evidence>
<dbReference type="Pfam" id="PF13193">
    <property type="entry name" value="AMP-binding_C"/>
    <property type="match status" value="1"/>
</dbReference>
<organism evidence="10 11">
    <name type="scientific">PS1 clade bacterium</name>
    <dbReference type="NCBI Taxonomy" id="2175152"/>
    <lineage>
        <taxon>Bacteria</taxon>
        <taxon>Pseudomonadati</taxon>
        <taxon>Pseudomonadota</taxon>
        <taxon>Alphaproteobacteria</taxon>
        <taxon>PS1 clade</taxon>
    </lineage>
</organism>
<dbReference type="EMBL" id="JADHOK010000009">
    <property type="protein sequence ID" value="MBL6761355.1"/>
    <property type="molecule type" value="Genomic_DNA"/>
</dbReference>
<feature type="domain" description="AMP-dependent synthetase/ligase" evidence="8">
    <location>
        <begin position="19"/>
        <end position="399"/>
    </location>
</feature>
<protein>
    <recommendedName>
        <fullName evidence="7">3-methylmercaptopropionyl-CoA ligase</fullName>
        <ecNumber evidence="6">6.2.1.44</ecNumber>
    </recommendedName>
</protein>
<dbReference type="Gene3D" id="3.30.300.30">
    <property type="match status" value="1"/>
</dbReference>
<reference evidence="10" key="1">
    <citation type="submission" date="2020-10" db="EMBL/GenBank/DDBJ databases">
        <title>Microbiome of the Black Sea water column analyzed by genome centric metagenomics.</title>
        <authorList>
            <person name="Cabello-Yeves P.J."/>
            <person name="Callieri C."/>
            <person name="Picazo A."/>
            <person name="Mehrshad M."/>
            <person name="Haro-Moreno J.M."/>
            <person name="Roda-Garcia J."/>
            <person name="Dzembekova N."/>
            <person name="Slabakova V."/>
            <person name="Slabakova N."/>
            <person name="Moncheva S."/>
            <person name="Rodriguez-Valera F."/>
        </authorList>
    </citation>
    <scope>NUCLEOTIDE SEQUENCE</scope>
    <source>
        <strain evidence="10">BS307-5m-G5</strain>
    </source>
</reference>
<dbReference type="InterPro" id="IPR020845">
    <property type="entry name" value="AMP-binding_CS"/>
</dbReference>
<dbReference type="NCBIfam" id="NF004674">
    <property type="entry name" value="PRK06018.1"/>
    <property type="match status" value="1"/>
</dbReference>
<evidence type="ECO:0000256" key="6">
    <source>
        <dbReference type="ARBA" id="ARBA00066616"/>
    </source>
</evidence>
<feature type="domain" description="AMP-binding enzyme C-terminal" evidence="9">
    <location>
        <begin position="449"/>
        <end position="524"/>
    </location>
</feature>
<evidence type="ECO:0000259" key="9">
    <source>
        <dbReference type="Pfam" id="PF13193"/>
    </source>
</evidence>
<evidence type="ECO:0000256" key="3">
    <source>
        <dbReference type="ARBA" id="ARBA00022832"/>
    </source>
</evidence>
<dbReference type="PANTHER" id="PTHR43859">
    <property type="entry name" value="ACYL-ACTIVATING ENZYME"/>
    <property type="match status" value="1"/>
</dbReference>
<comment type="catalytic activity">
    <reaction evidence="5">
        <text>3-(methylsulfanyl)propanoate + ATP + CoA = 3-(methylsulfanyl)propanoyl-CoA + AMP + diphosphate</text>
        <dbReference type="Rhea" id="RHEA:43052"/>
        <dbReference type="ChEBI" id="CHEBI:30616"/>
        <dbReference type="ChEBI" id="CHEBI:33019"/>
        <dbReference type="ChEBI" id="CHEBI:49016"/>
        <dbReference type="ChEBI" id="CHEBI:57287"/>
        <dbReference type="ChEBI" id="CHEBI:82815"/>
        <dbReference type="ChEBI" id="CHEBI:456215"/>
        <dbReference type="EC" id="6.2.1.44"/>
    </reaction>
    <physiologicalReaction direction="left-to-right" evidence="5">
        <dbReference type="Rhea" id="RHEA:43053"/>
    </physiologicalReaction>
</comment>
<dbReference type="InterPro" id="IPR045851">
    <property type="entry name" value="AMP-bd_C_sf"/>
</dbReference>
<dbReference type="InterPro" id="IPR000873">
    <property type="entry name" value="AMP-dep_synth/lig_dom"/>
</dbReference>
<evidence type="ECO:0000259" key="8">
    <source>
        <dbReference type="Pfam" id="PF00501"/>
    </source>
</evidence>
<dbReference type="PROSITE" id="PS00455">
    <property type="entry name" value="AMP_BINDING"/>
    <property type="match status" value="1"/>
</dbReference>
<evidence type="ECO:0000313" key="10">
    <source>
        <dbReference type="EMBL" id="MBL6761355.1"/>
    </source>
</evidence>